<keyword evidence="3" id="KW-1185">Reference proteome</keyword>
<feature type="compositionally biased region" description="Basic residues" evidence="1">
    <location>
        <begin position="127"/>
        <end position="138"/>
    </location>
</feature>
<gene>
    <name evidence="2" type="ORF">VFH_VI087200</name>
</gene>
<evidence type="ECO:0000313" key="2">
    <source>
        <dbReference type="EMBL" id="CAI8617668.1"/>
    </source>
</evidence>
<sequence length="152" mass="16917">MDRKPWFSMINSSIFVSWKTRASPLPRVSVEQKKKDSSFNTCSKSLFNISSSQSRYGKKGKDEEGKYVEVEQFIGSGTPVGETSGLKEGILKSSILEIESIAKSLGAVDISKKGMEGGSNVKEPSIKRKKWTRRKGVGRRTQTNQRILNAKN</sequence>
<protein>
    <submittedName>
        <fullName evidence="2">Uncharacterized protein</fullName>
    </submittedName>
</protein>
<accession>A0AAV1B860</accession>
<name>A0AAV1B860_VICFA</name>
<proteinExistence type="predicted"/>
<dbReference type="AlphaFoldDB" id="A0AAV1B860"/>
<organism evidence="2 3">
    <name type="scientific">Vicia faba</name>
    <name type="common">Broad bean</name>
    <name type="synonym">Faba vulgaris</name>
    <dbReference type="NCBI Taxonomy" id="3906"/>
    <lineage>
        <taxon>Eukaryota</taxon>
        <taxon>Viridiplantae</taxon>
        <taxon>Streptophyta</taxon>
        <taxon>Embryophyta</taxon>
        <taxon>Tracheophyta</taxon>
        <taxon>Spermatophyta</taxon>
        <taxon>Magnoliopsida</taxon>
        <taxon>eudicotyledons</taxon>
        <taxon>Gunneridae</taxon>
        <taxon>Pentapetalae</taxon>
        <taxon>rosids</taxon>
        <taxon>fabids</taxon>
        <taxon>Fabales</taxon>
        <taxon>Fabaceae</taxon>
        <taxon>Papilionoideae</taxon>
        <taxon>50 kb inversion clade</taxon>
        <taxon>NPAAA clade</taxon>
        <taxon>Hologalegina</taxon>
        <taxon>IRL clade</taxon>
        <taxon>Fabeae</taxon>
        <taxon>Vicia</taxon>
    </lineage>
</organism>
<feature type="region of interest" description="Disordered" evidence="1">
    <location>
        <begin position="112"/>
        <end position="152"/>
    </location>
</feature>
<reference evidence="2 3" key="1">
    <citation type="submission" date="2023-01" db="EMBL/GenBank/DDBJ databases">
        <authorList>
            <person name="Kreplak J."/>
        </authorList>
    </citation>
    <scope>NUCLEOTIDE SEQUENCE [LARGE SCALE GENOMIC DNA]</scope>
</reference>
<feature type="compositionally biased region" description="Polar residues" evidence="1">
    <location>
        <begin position="140"/>
        <end position="152"/>
    </location>
</feature>
<dbReference type="EMBL" id="OX451741">
    <property type="protein sequence ID" value="CAI8617668.1"/>
    <property type="molecule type" value="Genomic_DNA"/>
</dbReference>
<evidence type="ECO:0000256" key="1">
    <source>
        <dbReference type="SAM" id="MobiDB-lite"/>
    </source>
</evidence>
<evidence type="ECO:0000313" key="3">
    <source>
        <dbReference type="Proteomes" id="UP001157006"/>
    </source>
</evidence>
<dbReference type="Proteomes" id="UP001157006">
    <property type="component" value="Chromosome 6"/>
</dbReference>